<name>A0A7W8A1R3_9ACTN</name>
<accession>A0A7W8A1R3</accession>
<comment type="caution">
    <text evidence="2">The sequence shown here is derived from an EMBL/GenBank/DDBJ whole genome shotgun (WGS) entry which is preliminary data.</text>
</comment>
<dbReference type="AlphaFoldDB" id="A0A7W8A1R3"/>
<protein>
    <submittedName>
        <fullName evidence="2">Pimeloyl-ACP methyl ester carboxylesterase</fullName>
    </submittedName>
</protein>
<dbReference type="Proteomes" id="UP000568380">
    <property type="component" value="Unassembled WGS sequence"/>
</dbReference>
<dbReference type="EMBL" id="JACHIN010000003">
    <property type="protein sequence ID" value="MBB5077374.1"/>
    <property type="molecule type" value="Genomic_DNA"/>
</dbReference>
<sequence length="281" mass="29981">MPNATLHDGQTIEFEIHGDGPALLLPANPHPAEDAAKAEEAAKWGADLSLGHHLVQGLSDGFRVIVFDYEGHVLSRPKPETLTPDNLARDMLAVADAAGAGTFAYYGYSWLALTGLQLAIRTDRLSALVMGGYPPIGGPYEAMLAVTMATYQMALEAPAQPAEPAEPGEAGDWSSVTVTMSPAQTRQFATLYQALKGFDDAAVQDRVTCPRLAFAGSGDVIEYGPAWGDTVVDIAGPFRERRAEMEAHGWDVRLLDGLDHMSAMQAATVVPLIRPWLAAAL</sequence>
<proteinExistence type="predicted"/>
<reference evidence="2 3" key="1">
    <citation type="submission" date="2020-08" db="EMBL/GenBank/DDBJ databases">
        <title>Genomic Encyclopedia of Type Strains, Phase IV (KMG-IV): sequencing the most valuable type-strain genomes for metagenomic binning, comparative biology and taxonomic classification.</title>
        <authorList>
            <person name="Goeker M."/>
        </authorList>
    </citation>
    <scope>NUCLEOTIDE SEQUENCE [LARGE SCALE GENOMIC DNA]</scope>
    <source>
        <strain evidence="2 3">DSM 45385</strain>
    </source>
</reference>
<dbReference type="InterPro" id="IPR029058">
    <property type="entry name" value="AB_hydrolase_fold"/>
</dbReference>
<organism evidence="2 3">
    <name type="scientific">Nonomuraea endophytica</name>
    <dbReference type="NCBI Taxonomy" id="714136"/>
    <lineage>
        <taxon>Bacteria</taxon>
        <taxon>Bacillati</taxon>
        <taxon>Actinomycetota</taxon>
        <taxon>Actinomycetes</taxon>
        <taxon>Streptosporangiales</taxon>
        <taxon>Streptosporangiaceae</taxon>
        <taxon>Nonomuraea</taxon>
    </lineage>
</organism>
<keyword evidence="3" id="KW-1185">Reference proteome</keyword>
<evidence type="ECO:0000259" key="1">
    <source>
        <dbReference type="Pfam" id="PF00561"/>
    </source>
</evidence>
<dbReference type="GO" id="GO:0003824">
    <property type="term" value="F:catalytic activity"/>
    <property type="evidence" value="ECO:0007669"/>
    <property type="project" value="UniProtKB-ARBA"/>
</dbReference>
<dbReference type="Pfam" id="PF00561">
    <property type="entry name" value="Abhydrolase_1"/>
    <property type="match status" value="1"/>
</dbReference>
<evidence type="ECO:0000313" key="2">
    <source>
        <dbReference type="EMBL" id="MBB5077374.1"/>
    </source>
</evidence>
<gene>
    <name evidence="2" type="ORF">HNR40_002847</name>
</gene>
<dbReference type="InterPro" id="IPR000073">
    <property type="entry name" value="AB_hydrolase_1"/>
</dbReference>
<feature type="domain" description="AB hydrolase-1" evidence="1">
    <location>
        <begin position="52"/>
        <end position="130"/>
    </location>
</feature>
<dbReference type="SUPFAM" id="SSF53474">
    <property type="entry name" value="alpha/beta-Hydrolases"/>
    <property type="match status" value="1"/>
</dbReference>
<dbReference type="RefSeq" id="WP_184961134.1">
    <property type="nucleotide sequence ID" value="NZ_JACHIN010000003.1"/>
</dbReference>
<evidence type="ECO:0000313" key="3">
    <source>
        <dbReference type="Proteomes" id="UP000568380"/>
    </source>
</evidence>
<dbReference type="Gene3D" id="3.40.50.1820">
    <property type="entry name" value="alpha/beta hydrolase"/>
    <property type="match status" value="1"/>
</dbReference>